<dbReference type="AlphaFoldDB" id="A0A1B1UD60"/>
<keyword evidence="2" id="KW-1185">Reference proteome</keyword>
<protein>
    <submittedName>
        <fullName evidence="1">Uncharacterized protein</fullName>
    </submittedName>
</protein>
<dbReference type="Proteomes" id="UP000092839">
    <property type="component" value="Chromosome"/>
</dbReference>
<sequence>MIVLAVALALTVADPPAPPVDCHMIRAHIAQHGKLAAYAWAIANGYSPKDIARIRKVCGV</sequence>
<accession>A0A1B1UD60</accession>
<gene>
    <name evidence="1" type="ORF">LMTR13_11465</name>
</gene>
<dbReference type="RefSeq" id="WP_065727973.1">
    <property type="nucleotide sequence ID" value="NZ_CP016428.1"/>
</dbReference>
<dbReference type="KEGG" id="bic:LMTR13_11465"/>
<dbReference type="EMBL" id="CP016428">
    <property type="protein sequence ID" value="ANW00697.1"/>
    <property type="molecule type" value="Genomic_DNA"/>
</dbReference>
<dbReference type="STRING" id="1274631.LMTR13_11465"/>
<organism evidence="1 2">
    <name type="scientific">Bradyrhizobium icense</name>
    <dbReference type="NCBI Taxonomy" id="1274631"/>
    <lineage>
        <taxon>Bacteria</taxon>
        <taxon>Pseudomonadati</taxon>
        <taxon>Pseudomonadota</taxon>
        <taxon>Alphaproteobacteria</taxon>
        <taxon>Hyphomicrobiales</taxon>
        <taxon>Nitrobacteraceae</taxon>
        <taxon>Bradyrhizobium</taxon>
    </lineage>
</organism>
<evidence type="ECO:0000313" key="1">
    <source>
        <dbReference type="EMBL" id="ANW00697.1"/>
    </source>
</evidence>
<name>A0A1B1UD60_9BRAD</name>
<reference evidence="1 2" key="1">
    <citation type="submission" date="2016-07" db="EMBL/GenBank/DDBJ databases">
        <title>Complete genome sequence of Bradyrhizobium icense LMTR 13T, a potential inoculant strain isolated from lima bean (Phaseolus lunatus) in Peru.</title>
        <authorList>
            <person name="Ormeno-Orrillo E."/>
            <person name="Duran D."/>
            <person name="Rogel M.A."/>
            <person name="Rey L."/>
            <person name="Imperial J."/>
            <person name="Ruiz-Argueso T."/>
            <person name="Martinez-Romero E."/>
        </authorList>
    </citation>
    <scope>NUCLEOTIDE SEQUENCE [LARGE SCALE GENOMIC DNA]</scope>
    <source>
        <strain evidence="1 2">LMTR 13</strain>
    </source>
</reference>
<evidence type="ECO:0000313" key="2">
    <source>
        <dbReference type="Proteomes" id="UP000092839"/>
    </source>
</evidence>
<proteinExistence type="predicted"/>